<proteinExistence type="predicted"/>
<dbReference type="SUPFAM" id="SSF81660">
    <property type="entry name" value="Metal cation-transporting ATPase, ATP-binding domain N"/>
    <property type="match status" value="1"/>
</dbReference>
<name>A0A8J5LXR5_ZINOF</name>
<accession>A0A8J5LXR5</accession>
<dbReference type="PANTHER" id="PTHR24093:SF434">
    <property type="entry name" value="CALCIUM-TRANSPORTING ATPASE 13, PLASMA MEMBRANE-TYPE-RELATED"/>
    <property type="match status" value="1"/>
</dbReference>
<dbReference type="EMBL" id="JACMSC010000003">
    <property type="protein sequence ID" value="KAG6527089.1"/>
    <property type="molecule type" value="Genomic_DNA"/>
</dbReference>
<protein>
    <submittedName>
        <fullName evidence="2">Uncharacterized protein</fullName>
    </submittedName>
</protein>
<evidence type="ECO:0000313" key="2">
    <source>
        <dbReference type="EMBL" id="KAG6527089.1"/>
    </source>
</evidence>
<keyword evidence="1" id="KW-0460">Magnesium</keyword>
<dbReference type="Pfam" id="PF13246">
    <property type="entry name" value="Cation_ATPase"/>
    <property type="match status" value="1"/>
</dbReference>
<dbReference type="GO" id="GO:0005388">
    <property type="term" value="F:P-type calcium transporter activity"/>
    <property type="evidence" value="ECO:0007669"/>
    <property type="project" value="TreeGrafter"/>
</dbReference>
<organism evidence="2 3">
    <name type="scientific">Zingiber officinale</name>
    <name type="common">Ginger</name>
    <name type="synonym">Amomum zingiber</name>
    <dbReference type="NCBI Taxonomy" id="94328"/>
    <lineage>
        <taxon>Eukaryota</taxon>
        <taxon>Viridiplantae</taxon>
        <taxon>Streptophyta</taxon>
        <taxon>Embryophyta</taxon>
        <taxon>Tracheophyta</taxon>
        <taxon>Spermatophyta</taxon>
        <taxon>Magnoliopsida</taxon>
        <taxon>Liliopsida</taxon>
        <taxon>Zingiberales</taxon>
        <taxon>Zingiberaceae</taxon>
        <taxon>Zingiber</taxon>
    </lineage>
</organism>
<dbReference type="Proteomes" id="UP000734854">
    <property type="component" value="Unassembled WGS sequence"/>
</dbReference>
<dbReference type="InterPro" id="IPR023299">
    <property type="entry name" value="ATPase_P-typ_cyto_dom_N"/>
</dbReference>
<dbReference type="GO" id="GO:0000166">
    <property type="term" value="F:nucleotide binding"/>
    <property type="evidence" value="ECO:0007669"/>
    <property type="project" value="InterPro"/>
</dbReference>
<dbReference type="PANTHER" id="PTHR24093">
    <property type="entry name" value="CATION TRANSPORTING ATPASE"/>
    <property type="match status" value="1"/>
</dbReference>
<comment type="caution">
    <text evidence="2">The sequence shown here is derived from an EMBL/GenBank/DDBJ whole genome shotgun (WGS) entry which is preliminary data.</text>
</comment>
<dbReference type="AlphaFoldDB" id="A0A8J5LXR5"/>
<evidence type="ECO:0000256" key="1">
    <source>
        <dbReference type="ARBA" id="ARBA00022842"/>
    </source>
</evidence>
<gene>
    <name evidence="2" type="ORF">ZIOFF_009182</name>
</gene>
<reference evidence="2 3" key="1">
    <citation type="submission" date="2020-08" db="EMBL/GenBank/DDBJ databases">
        <title>Plant Genome Project.</title>
        <authorList>
            <person name="Zhang R.-G."/>
        </authorList>
    </citation>
    <scope>NUCLEOTIDE SEQUENCE [LARGE SCALE GENOMIC DNA]</scope>
    <source>
        <tissue evidence="2">Rhizome</tissue>
    </source>
</reference>
<keyword evidence="3" id="KW-1185">Reference proteome</keyword>
<evidence type="ECO:0000313" key="3">
    <source>
        <dbReference type="Proteomes" id="UP000734854"/>
    </source>
</evidence>
<dbReference type="Gene3D" id="3.40.1110.10">
    <property type="entry name" value="Calcium-transporting ATPase, cytoplasmic domain N"/>
    <property type="match status" value="1"/>
</dbReference>
<sequence length="319" mass="34392">MCVDEMKKKCVVIRVESFNSEKKRSGILVEERASGATITHRKGAAEMLLVRCSHYANGNGSVKLIDSEAKSKLEAIVHDMVASSLYCIAFAYKNTARAEDSVVNHGEAPRLDDTALTLLGLVGLKDPCRPEVARVINAYRSVGVGVKMITGTTRVTDFVSSGRSSLRWTPRLPPEAASTSRRYCRLPPPRPAGVAAPGERQGLLQWLSVLLRLLPVLPGPLLLPPPAAADITTDTSSSRRHRPPEAAATGISRCGHCRSRLRPLPQLSLATNVVVLGGHCHSRLWRLAPPASSAIASGVHCRSRRQLLEAVITLRASAV</sequence>
<dbReference type="GO" id="GO:0005886">
    <property type="term" value="C:plasma membrane"/>
    <property type="evidence" value="ECO:0007669"/>
    <property type="project" value="TreeGrafter"/>
</dbReference>